<keyword evidence="2" id="KW-0472">Membrane</keyword>
<gene>
    <name evidence="4" type="ORF">GCM10022399_08520</name>
</gene>
<organism evidence="4 5">
    <name type="scientific">Terrabacter ginsenosidimutans</name>
    <dbReference type="NCBI Taxonomy" id="490575"/>
    <lineage>
        <taxon>Bacteria</taxon>
        <taxon>Bacillati</taxon>
        <taxon>Actinomycetota</taxon>
        <taxon>Actinomycetes</taxon>
        <taxon>Micrococcales</taxon>
        <taxon>Intrasporangiaceae</taxon>
        <taxon>Terrabacter</taxon>
    </lineage>
</organism>
<evidence type="ECO:0000313" key="4">
    <source>
        <dbReference type="EMBL" id="GAA3694253.1"/>
    </source>
</evidence>
<feature type="region of interest" description="Disordered" evidence="1">
    <location>
        <begin position="51"/>
        <end position="80"/>
    </location>
</feature>
<name>A0ABP7CTA2_9MICO</name>
<protein>
    <recommendedName>
        <fullName evidence="3">DUF3291 domain-containing protein</fullName>
    </recommendedName>
</protein>
<feature type="domain" description="DUF3291" evidence="3">
    <location>
        <begin position="90"/>
        <end position="225"/>
    </location>
</feature>
<dbReference type="Proteomes" id="UP001501468">
    <property type="component" value="Unassembled WGS sequence"/>
</dbReference>
<keyword evidence="2" id="KW-1133">Transmembrane helix</keyword>
<evidence type="ECO:0000256" key="2">
    <source>
        <dbReference type="SAM" id="Phobius"/>
    </source>
</evidence>
<dbReference type="Pfam" id="PF11695">
    <property type="entry name" value="DUF3291"/>
    <property type="match status" value="1"/>
</dbReference>
<dbReference type="EMBL" id="BAABDC010000001">
    <property type="protein sequence ID" value="GAA3694253.1"/>
    <property type="molecule type" value="Genomic_DNA"/>
</dbReference>
<evidence type="ECO:0000259" key="3">
    <source>
        <dbReference type="Pfam" id="PF11695"/>
    </source>
</evidence>
<sequence>MVIGVLLLLVGALWTLQGLGYVGGSAMSGVTLWAVIGPIVAVAGLGLALSRPRPGPDPGSPPQDSNEPTTGRRPCRPDGTLEAMEAPRELAQVNVSIARAPLDDPTMRGFVSAFARTADLAERSPGHVWHLRPAPGEETVSRDGRLLVVNVSVWRDHASLHDFVYRSSHGQLLSRGRRWFHPSTQPSTALWWVEAGTRPTTGEGLDRLEHLRAHGPSPTAFSLRRQFDAEGKELPRSAQPVS</sequence>
<comment type="caution">
    <text evidence="4">The sequence shown here is derived from an EMBL/GenBank/DDBJ whole genome shotgun (WGS) entry which is preliminary data.</text>
</comment>
<reference evidence="5" key="1">
    <citation type="journal article" date="2019" name="Int. J. Syst. Evol. Microbiol.">
        <title>The Global Catalogue of Microorganisms (GCM) 10K type strain sequencing project: providing services to taxonomists for standard genome sequencing and annotation.</title>
        <authorList>
            <consortium name="The Broad Institute Genomics Platform"/>
            <consortium name="The Broad Institute Genome Sequencing Center for Infectious Disease"/>
            <person name="Wu L."/>
            <person name="Ma J."/>
        </authorList>
    </citation>
    <scope>NUCLEOTIDE SEQUENCE [LARGE SCALE GENOMIC DNA]</scope>
    <source>
        <strain evidence="5">JCM 17125</strain>
    </source>
</reference>
<dbReference type="SUPFAM" id="SSF54909">
    <property type="entry name" value="Dimeric alpha+beta barrel"/>
    <property type="match status" value="1"/>
</dbReference>
<dbReference type="InterPro" id="IPR021708">
    <property type="entry name" value="DUF3291"/>
</dbReference>
<evidence type="ECO:0000256" key="1">
    <source>
        <dbReference type="SAM" id="MobiDB-lite"/>
    </source>
</evidence>
<proteinExistence type="predicted"/>
<keyword evidence="2" id="KW-0812">Transmembrane</keyword>
<accession>A0ABP7CTA2</accession>
<feature type="transmembrane region" description="Helical" evidence="2">
    <location>
        <begin position="30"/>
        <end position="49"/>
    </location>
</feature>
<evidence type="ECO:0000313" key="5">
    <source>
        <dbReference type="Proteomes" id="UP001501468"/>
    </source>
</evidence>
<keyword evidence="5" id="KW-1185">Reference proteome</keyword>
<dbReference type="InterPro" id="IPR011008">
    <property type="entry name" value="Dimeric_a/b-barrel"/>
</dbReference>